<name>A0A5P8I4L3_SCHMD</name>
<sequence>MTSNKNLQLPFVQEALKKCLNLRNYKIKANRFDYSMYENSLNDINQEHVDTIVSLKHEVLDRQMSLLKIVDESKHIQLRDINRINNIQNKILKSRNQEVRLLASKYRVKLINEPKISNCYQRIKEMIEMKKRENLKLKVNDNLIYPNFKRRSEFLNSLKSEALRKEETSDIINRSDGVLKTLRKKYETKQFKFDNDAAKNKEIKPHEWQTKNCEYTENVNYVKEETDPYSSNTAFPNIDYPFISRGNTELTRN</sequence>
<accession>A0A5P8I4L3</accession>
<reference evidence="1" key="1">
    <citation type="journal article" date="2019" name="PLoS Genet.">
        <title>A small set of conserved genes, including sp5 and Hox, are activated by Wnt signaling in the posterior of planarians and acoels.</title>
        <authorList>
            <person name="Tewari A.G."/>
            <person name="Owen J.H."/>
            <person name="Petersen C.P."/>
            <person name="Wagner D.E."/>
            <person name="Reddien P.W."/>
        </authorList>
    </citation>
    <scope>NUCLEOTIDE SEQUENCE</scope>
</reference>
<protein>
    <submittedName>
        <fullName evidence="1">Uncharacterized protein</fullName>
    </submittedName>
</protein>
<evidence type="ECO:0000313" key="1">
    <source>
        <dbReference type="EMBL" id="QFQ66893.1"/>
    </source>
</evidence>
<dbReference type="EMBL" id="MN305299">
    <property type="protein sequence ID" value="QFQ66893.1"/>
    <property type="molecule type" value="mRNA"/>
</dbReference>
<organism evidence="1">
    <name type="scientific">Schmidtea mediterranea</name>
    <name type="common">Freshwater planarian flatworm</name>
    <dbReference type="NCBI Taxonomy" id="79327"/>
    <lineage>
        <taxon>Eukaryota</taxon>
        <taxon>Metazoa</taxon>
        <taxon>Spiralia</taxon>
        <taxon>Lophotrochozoa</taxon>
        <taxon>Platyhelminthes</taxon>
        <taxon>Rhabditophora</taxon>
        <taxon>Seriata</taxon>
        <taxon>Tricladida</taxon>
        <taxon>Continenticola</taxon>
        <taxon>Geoplanoidea</taxon>
        <taxon>Dugesiidae</taxon>
        <taxon>Schmidtea</taxon>
    </lineage>
</organism>
<proteinExistence type="evidence at transcript level"/>
<dbReference type="AlphaFoldDB" id="A0A5P8I4L3"/>